<feature type="chain" id="PRO_5002597541" description="DUF547 domain-containing protein" evidence="1">
    <location>
        <begin position="31"/>
        <end position="256"/>
    </location>
</feature>
<keyword evidence="1" id="KW-0732">Signal</keyword>
<sequence length="256" mass="29875">MINVRKRIKLWLFLWVLFTSSFLLSGYAQARDVDQIGYPDLEYNTLESFYERYRNDERYKLLRQYYLTIYNSVRSVGLSPKEISLPRPTLIKVSDSHKGIILPLIQVTQREKQRHIILNITQARTLAEAWHQKFPQGPSEVLGTYVINAKEFGEMAYGYDRLFAVKPDLAKAETDKFRNNIPKHLVFVSKLVGPTTRNEIMPPTVLARYRIEKCVGNTLPFLDLFLKDAFNAFLKNQIQQDPEPTLIKFIPECVKQ</sequence>
<dbReference type="EMBL" id="LAQL01000003">
    <property type="protein sequence ID" value="KLN61756.1"/>
    <property type="molecule type" value="Genomic_DNA"/>
</dbReference>
<accession>A0A0H2MHT2</accession>
<name>A0A0H2MHT2_9PROT</name>
<dbReference type="AlphaFoldDB" id="A0A0H2MHT2"/>
<comment type="caution">
    <text evidence="2">The sequence shown here is derived from an EMBL/GenBank/DDBJ whole genome shotgun (WGS) entry which is preliminary data.</text>
</comment>
<dbReference type="Proteomes" id="UP000035444">
    <property type="component" value="Unassembled WGS sequence"/>
</dbReference>
<dbReference type="RefSeq" id="WP_047763093.1">
    <property type="nucleotide sequence ID" value="NZ_LAQL01000003.1"/>
</dbReference>
<evidence type="ECO:0008006" key="4">
    <source>
        <dbReference type="Google" id="ProtNLM"/>
    </source>
</evidence>
<keyword evidence="3" id="KW-1185">Reference proteome</keyword>
<gene>
    <name evidence="2" type="ORF">WH96_05510</name>
</gene>
<evidence type="ECO:0000313" key="2">
    <source>
        <dbReference type="EMBL" id="KLN61756.1"/>
    </source>
</evidence>
<reference evidence="2 3" key="1">
    <citation type="submission" date="2015-03" db="EMBL/GenBank/DDBJ databases">
        <title>Genome Sequence of Kiloniella spongiae MEBiC09566, isolated from a marine sponge.</title>
        <authorList>
            <person name="Shao Z."/>
            <person name="Wang L."/>
            <person name="Li X."/>
        </authorList>
    </citation>
    <scope>NUCLEOTIDE SEQUENCE [LARGE SCALE GENOMIC DNA]</scope>
    <source>
        <strain evidence="2 3">MEBiC09566</strain>
    </source>
</reference>
<evidence type="ECO:0000256" key="1">
    <source>
        <dbReference type="SAM" id="SignalP"/>
    </source>
</evidence>
<dbReference type="STRING" id="1489064.WH96_05510"/>
<protein>
    <recommendedName>
        <fullName evidence="4">DUF547 domain-containing protein</fullName>
    </recommendedName>
</protein>
<feature type="signal peptide" evidence="1">
    <location>
        <begin position="1"/>
        <end position="30"/>
    </location>
</feature>
<organism evidence="2 3">
    <name type="scientific">Kiloniella spongiae</name>
    <dbReference type="NCBI Taxonomy" id="1489064"/>
    <lineage>
        <taxon>Bacteria</taxon>
        <taxon>Pseudomonadati</taxon>
        <taxon>Pseudomonadota</taxon>
        <taxon>Alphaproteobacteria</taxon>
        <taxon>Rhodospirillales</taxon>
        <taxon>Kiloniellaceae</taxon>
        <taxon>Kiloniella</taxon>
    </lineage>
</organism>
<proteinExistence type="predicted"/>
<evidence type="ECO:0000313" key="3">
    <source>
        <dbReference type="Proteomes" id="UP000035444"/>
    </source>
</evidence>